<dbReference type="Proteomes" id="UP000799766">
    <property type="component" value="Unassembled WGS sequence"/>
</dbReference>
<evidence type="ECO:0000313" key="2">
    <source>
        <dbReference type="Proteomes" id="UP000799766"/>
    </source>
</evidence>
<proteinExistence type="predicted"/>
<protein>
    <submittedName>
        <fullName evidence="1">Uncharacterized protein</fullName>
    </submittedName>
</protein>
<evidence type="ECO:0000313" key="1">
    <source>
        <dbReference type="EMBL" id="KAF2452295.1"/>
    </source>
</evidence>
<reference evidence="1" key="1">
    <citation type="journal article" date="2020" name="Stud. Mycol.">
        <title>101 Dothideomycetes genomes: a test case for predicting lifestyles and emergence of pathogens.</title>
        <authorList>
            <person name="Haridas S."/>
            <person name="Albert R."/>
            <person name="Binder M."/>
            <person name="Bloem J."/>
            <person name="Labutti K."/>
            <person name="Salamov A."/>
            <person name="Andreopoulos B."/>
            <person name="Baker S."/>
            <person name="Barry K."/>
            <person name="Bills G."/>
            <person name="Bluhm B."/>
            <person name="Cannon C."/>
            <person name="Castanera R."/>
            <person name="Culley D."/>
            <person name="Daum C."/>
            <person name="Ezra D."/>
            <person name="Gonzalez J."/>
            <person name="Henrissat B."/>
            <person name="Kuo A."/>
            <person name="Liang C."/>
            <person name="Lipzen A."/>
            <person name="Lutzoni F."/>
            <person name="Magnuson J."/>
            <person name="Mondo S."/>
            <person name="Nolan M."/>
            <person name="Ohm R."/>
            <person name="Pangilinan J."/>
            <person name="Park H.-J."/>
            <person name="Ramirez L."/>
            <person name="Alfaro M."/>
            <person name="Sun H."/>
            <person name="Tritt A."/>
            <person name="Yoshinaga Y."/>
            <person name="Zwiers L.-H."/>
            <person name="Turgeon B."/>
            <person name="Goodwin S."/>
            <person name="Spatafora J."/>
            <person name="Crous P."/>
            <person name="Grigoriev I."/>
        </authorList>
    </citation>
    <scope>NUCLEOTIDE SEQUENCE</scope>
    <source>
        <strain evidence="1">ATCC 16933</strain>
    </source>
</reference>
<accession>A0A6A6NKT1</accession>
<name>A0A6A6NKT1_9PEZI</name>
<dbReference type="AlphaFoldDB" id="A0A6A6NKT1"/>
<keyword evidence="2" id="KW-1185">Reference proteome</keyword>
<organism evidence="1 2">
    <name type="scientific">Lineolata rhizophorae</name>
    <dbReference type="NCBI Taxonomy" id="578093"/>
    <lineage>
        <taxon>Eukaryota</taxon>
        <taxon>Fungi</taxon>
        <taxon>Dikarya</taxon>
        <taxon>Ascomycota</taxon>
        <taxon>Pezizomycotina</taxon>
        <taxon>Dothideomycetes</taxon>
        <taxon>Dothideomycetes incertae sedis</taxon>
        <taxon>Lineolatales</taxon>
        <taxon>Lineolataceae</taxon>
        <taxon>Lineolata</taxon>
    </lineage>
</organism>
<dbReference type="OrthoDB" id="5412283at2759"/>
<gene>
    <name evidence="1" type="ORF">BDY21DRAFT_174837</name>
</gene>
<sequence length="108" mass="11819">MDCGIRPYCADEANSPASDTPHFSAPFAASQQTPWTFNTGSAVDSSDQRLDVDSKLRTEIENNIIIDRPMLFDTFFGQRSQVPVPGIAAAVFDKCMTREPPLYTASDG</sequence>
<dbReference type="EMBL" id="MU001712">
    <property type="protein sequence ID" value="KAF2452295.1"/>
    <property type="molecule type" value="Genomic_DNA"/>
</dbReference>